<dbReference type="Pfam" id="PF04134">
    <property type="entry name" value="DCC1-like"/>
    <property type="match status" value="1"/>
</dbReference>
<organism evidence="1 2">
    <name type="scientific">Capnocytophaga gingivalis</name>
    <dbReference type="NCBI Taxonomy" id="1017"/>
    <lineage>
        <taxon>Bacteria</taxon>
        <taxon>Pseudomonadati</taxon>
        <taxon>Bacteroidota</taxon>
        <taxon>Flavobacteriia</taxon>
        <taxon>Flavobacteriales</taxon>
        <taxon>Flavobacteriaceae</taxon>
        <taxon>Capnocytophaga</taxon>
    </lineage>
</organism>
<gene>
    <name evidence="1" type="ORF">VJJ08_08295</name>
</gene>
<dbReference type="EMBL" id="JAYKBW010000008">
    <property type="protein sequence ID" value="MEB3075297.1"/>
    <property type="molecule type" value="Genomic_DNA"/>
</dbReference>
<dbReference type="PANTHER" id="PTHR33639:SF2">
    <property type="entry name" value="DUF393 DOMAIN-CONTAINING PROTEIN"/>
    <property type="match status" value="1"/>
</dbReference>
<accession>A0ABU5ZC52</accession>
<dbReference type="PANTHER" id="PTHR33639">
    <property type="entry name" value="THIOL-DISULFIDE OXIDOREDUCTASE DCC"/>
    <property type="match status" value="1"/>
</dbReference>
<name>A0ABU5ZC52_9FLAO</name>
<comment type="caution">
    <text evidence="1">The sequence shown here is derived from an EMBL/GenBank/DDBJ whole genome shotgun (WGS) entry which is preliminary data.</text>
</comment>
<evidence type="ECO:0000313" key="2">
    <source>
        <dbReference type="Proteomes" id="UP001311730"/>
    </source>
</evidence>
<dbReference type="InterPro" id="IPR007263">
    <property type="entry name" value="DCC1-like"/>
</dbReference>
<reference evidence="1 2" key="1">
    <citation type="submission" date="2023-12" db="EMBL/GenBank/DDBJ databases">
        <title>Genomic sequences of Capnocytophaga and Parvimonas strains.</title>
        <authorList>
            <person name="Watt R.M."/>
            <person name="Wang M."/>
            <person name="Yang T."/>
            <person name="Tong W.M."/>
        </authorList>
    </citation>
    <scope>NUCLEOTIDE SEQUENCE [LARGE SCALE GENOMIC DNA]</scope>
    <source>
        <strain evidence="1 2">CCUG 13096</strain>
    </source>
</reference>
<dbReference type="RefSeq" id="WP_311459760.1">
    <property type="nucleotide sequence ID" value="NZ_JAYKBW010000008.1"/>
</dbReference>
<dbReference type="InterPro" id="IPR052927">
    <property type="entry name" value="DCC_oxidoreductase"/>
</dbReference>
<protein>
    <submittedName>
        <fullName evidence="1">DCC1-like thiol-disulfide oxidoreductase family protein</fullName>
    </submittedName>
</protein>
<proteinExistence type="predicted"/>
<keyword evidence="2" id="KW-1185">Reference proteome</keyword>
<evidence type="ECO:0000313" key="1">
    <source>
        <dbReference type="EMBL" id="MEB3075297.1"/>
    </source>
</evidence>
<dbReference type="Proteomes" id="UP001311730">
    <property type="component" value="Unassembled WGS sequence"/>
</dbReference>
<sequence length="124" mass="14506">MEERFLLYDGDCLFCNQIAYFLSQKDKEGKFLYIANTSKEGMDICKQHHLEALTQKTIVVKIGAIFYTHSQAVYHFLKECQLFPLLRFFLKITPTPIADLVYNYIAQRRKSLGKYCPMPTVPKK</sequence>